<protein>
    <submittedName>
        <fullName evidence="1">Uncharacterized protein</fullName>
    </submittedName>
</protein>
<accession>A0A5D4RW47</accession>
<proteinExistence type="predicted"/>
<comment type="caution">
    <text evidence="1">The sequence shown here is derived from an EMBL/GenBank/DDBJ whole genome shotgun (WGS) entry which is preliminary data.</text>
</comment>
<dbReference type="Proteomes" id="UP000322997">
    <property type="component" value="Unassembled WGS sequence"/>
</dbReference>
<evidence type="ECO:0000313" key="1">
    <source>
        <dbReference type="EMBL" id="TYS55180.1"/>
    </source>
</evidence>
<name>A0A5D4RW47_9BACI</name>
<dbReference type="AlphaFoldDB" id="A0A5D4RW47"/>
<dbReference type="RefSeq" id="WP_079515211.1">
    <property type="nucleotide sequence ID" value="NZ_CP128801.1"/>
</dbReference>
<dbReference type="EMBL" id="VTEQ01000002">
    <property type="protein sequence ID" value="TYS55180.1"/>
    <property type="molecule type" value="Genomic_DNA"/>
</dbReference>
<organism evidence="1 2">
    <name type="scientific">Rossellomorea marisflavi</name>
    <dbReference type="NCBI Taxonomy" id="189381"/>
    <lineage>
        <taxon>Bacteria</taxon>
        <taxon>Bacillati</taxon>
        <taxon>Bacillota</taxon>
        <taxon>Bacilli</taxon>
        <taxon>Bacillales</taxon>
        <taxon>Bacillaceae</taxon>
        <taxon>Rossellomorea</taxon>
    </lineage>
</organism>
<evidence type="ECO:0000313" key="2">
    <source>
        <dbReference type="Proteomes" id="UP000322997"/>
    </source>
</evidence>
<sequence length="80" mass="9414">MKKIKVIESTNLHLNEMTHHHLDLLDPEERKKLREYVMGNKDFQLSHEPTFSMRRWTGFTGSGITMESIRRLLAAPLSTY</sequence>
<gene>
    <name evidence="1" type="ORF">FZC83_09545</name>
</gene>
<reference evidence="1 2" key="1">
    <citation type="submission" date="2019-08" db="EMBL/GenBank/DDBJ databases">
        <title>Bacillus genomes from the desert of Cuatro Cienegas, Coahuila.</title>
        <authorList>
            <person name="Olmedo-Alvarez G."/>
        </authorList>
    </citation>
    <scope>NUCLEOTIDE SEQUENCE [LARGE SCALE GENOMIC DNA]</scope>
    <source>
        <strain evidence="1 2">CH108_3D</strain>
    </source>
</reference>